<dbReference type="Gene3D" id="1.10.3720.10">
    <property type="entry name" value="MetI-like"/>
    <property type="match status" value="1"/>
</dbReference>
<dbReference type="Pfam" id="PF00528">
    <property type="entry name" value="BPD_transp_1"/>
    <property type="match status" value="1"/>
</dbReference>
<dbReference type="Proteomes" id="UP000553776">
    <property type="component" value="Unassembled WGS sequence"/>
</dbReference>
<evidence type="ECO:0000256" key="1">
    <source>
        <dbReference type="ARBA" id="ARBA00004651"/>
    </source>
</evidence>
<evidence type="ECO:0000313" key="9">
    <source>
        <dbReference type="EMBL" id="MBB6690540.1"/>
    </source>
</evidence>
<evidence type="ECO:0000256" key="4">
    <source>
        <dbReference type="ARBA" id="ARBA00022692"/>
    </source>
</evidence>
<evidence type="ECO:0000259" key="8">
    <source>
        <dbReference type="PROSITE" id="PS50928"/>
    </source>
</evidence>
<feature type="transmembrane region" description="Helical" evidence="7">
    <location>
        <begin position="126"/>
        <end position="148"/>
    </location>
</feature>
<protein>
    <submittedName>
        <fullName evidence="9">Carbohydrate ABC transporter permease</fullName>
    </submittedName>
</protein>
<dbReference type="GO" id="GO:0055085">
    <property type="term" value="P:transmembrane transport"/>
    <property type="evidence" value="ECO:0007669"/>
    <property type="project" value="InterPro"/>
</dbReference>
<keyword evidence="3" id="KW-1003">Cell membrane</keyword>
<feature type="transmembrane region" description="Helical" evidence="7">
    <location>
        <begin position="160"/>
        <end position="181"/>
    </location>
</feature>
<dbReference type="InterPro" id="IPR000515">
    <property type="entry name" value="MetI-like"/>
</dbReference>
<evidence type="ECO:0000313" key="10">
    <source>
        <dbReference type="Proteomes" id="UP000553776"/>
    </source>
</evidence>
<proteinExistence type="inferred from homology"/>
<evidence type="ECO:0000256" key="2">
    <source>
        <dbReference type="ARBA" id="ARBA00022448"/>
    </source>
</evidence>
<keyword evidence="4 7" id="KW-0812">Transmembrane</keyword>
<comment type="subcellular location">
    <subcellularLocation>
        <location evidence="1 7">Cell membrane</location>
        <topology evidence="1 7">Multi-pass membrane protein</topology>
    </subcellularLocation>
</comment>
<gene>
    <name evidence="9" type="ORF">H7B90_03905</name>
</gene>
<keyword evidence="5 7" id="KW-1133">Transmembrane helix</keyword>
<feature type="transmembrane region" description="Helical" evidence="7">
    <location>
        <begin position="259"/>
        <end position="281"/>
    </location>
</feature>
<dbReference type="EMBL" id="JACJVR010000012">
    <property type="protein sequence ID" value="MBB6690540.1"/>
    <property type="molecule type" value="Genomic_DNA"/>
</dbReference>
<evidence type="ECO:0000256" key="3">
    <source>
        <dbReference type="ARBA" id="ARBA00022475"/>
    </source>
</evidence>
<dbReference type="AlphaFoldDB" id="A0A841TXE3"/>
<evidence type="ECO:0000256" key="6">
    <source>
        <dbReference type="ARBA" id="ARBA00023136"/>
    </source>
</evidence>
<feature type="domain" description="ABC transmembrane type-1" evidence="8">
    <location>
        <begin position="89"/>
        <end position="281"/>
    </location>
</feature>
<dbReference type="GO" id="GO:0005886">
    <property type="term" value="C:plasma membrane"/>
    <property type="evidence" value="ECO:0007669"/>
    <property type="project" value="UniProtKB-SubCell"/>
</dbReference>
<dbReference type="PROSITE" id="PS50928">
    <property type="entry name" value="ABC_TM1"/>
    <property type="match status" value="1"/>
</dbReference>
<dbReference type="CDD" id="cd06261">
    <property type="entry name" value="TM_PBP2"/>
    <property type="match status" value="1"/>
</dbReference>
<dbReference type="PANTHER" id="PTHR43744:SF12">
    <property type="entry name" value="ABC TRANSPORTER PERMEASE PROTEIN MG189-RELATED"/>
    <property type="match status" value="1"/>
</dbReference>
<comment type="similarity">
    <text evidence="7">Belongs to the binding-protein-dependent transport system permease family.</text>
</comment>
<name>A0A841TXE3_9BACL</name>
<keyword evidence="6 7" id="KW-0472">Membrane</keyword>
<dbReference type="SUPFAM" id="SSF161098">
    <property type="entry name" value="MetI-like"/>
    <property type="match status" value="1"/>
</dbReference>
<feature type="transmembrane region" description="Helical" evidence="7">
    <location>
        <begin position="93"/>
        <end position="114"/>
    </location>
</feature>
<organism evidence="9 10">
    <name type="scientific">Cohnella xylanilytica</name>
    <dbReference type="NCBI Taxonomy" id="557555"/>
    <lineage>
        <taxon>Bacteria</taxon>
        <taxon>Bacillati</taxon>
        <taxon>Bacillota</taxon>
        <taxon>Bacilli</taxon>
        <taxon>Bacillales</taxon>
        <taxon>Paenibacillaceae</taxon>
        <taxon>Cohnella</taxon>
    </lineage>
</organism>
<keyword evidence="10" id="KW-1185">Reference proteome</keyword>
<accession>A0A841TXE3</accession>
<feature type="transmembrane region" description="Helical" evidence="7">
    <location>
        <begin position="202"/>
        <end position="224"/>
    </location>
</feature>
<comment type="caution">
    <text evidence="9">The sequence shown here is derived from an EMBL/GenBank/DDBJ whole genome shotgun (WGS) entry which is preliminary data.</text>
</comment>
<feature type="transmembrane region" description="Helical" evidence="7">
    <location>
        <begin position="28"/>
        <end position="49"/>
    </location>
</feature>
<sequence>MKTDSAIPAPAPAASAPYRSRRVSPGSIVRYVLLTAISVVMILPFVWMLSTSLKEPSDIFVFPPKWIPSPIRWANYSEVLDAIPFGRFYWNSVYIAALVTIGTVLFASLSGYAFARIPFVGRNAVFLLLLSTMMIPHEATSIPMFLFMRELNFLNTHVPLIIVPIFGAGGVFGIFVMRQFFLTLPKELEEAAMIDGCSRVGIYGRIMLPLAGPAIATLTIFTFLTCWNEFYDPLIFLNDRNLMTIPLGLSLFTDEAGTAWHHLMAASVMATLPLLIVFFFAQKQFIAGVAMTGLKD</sequence>
<dbReference type="InterPro" id="IPR035906">
    <property type="entry name" value="MetI-like_sf"/>
</dbReference>
<reference evidence="9 10" key="1">
    <citation type="submission" date="2020-08" db="EMBL/GenBank/DDBJ databases">
        <title>Cohnella phylogeny.</title>
        <authorList>
            <person name="Dunlap C."/>
        </authorList>
    </citation>
    <scope>NUCLEOTIDE SEQUENCE [LARGE SCALE GENOMIC DNA]</scope>
    <source>
        <strain evidence="9 10">DSM 25239</strain>
    </source>
</reference>
<evidence type="ECO:0000256" key="5">
    <source>
        <dbReference type="ARBA" id="ARBA00022989"/>
    </source>
</evidence>
<dbReference type="PANTHER" id="PTHR43744">
    <property type="entry name" value="ABC TRANSPORTER PERMEASE PROTEIN MG189-RELATED-RELATED"/>
    <property type="match status" value="1"/>
</dbReference>
<evidence type="ECO:0000256" key="7">
    <source>
        <dbReference type="RuleBase" id="RU363032"/>
    </source>
</evidence>
<keyword evidence="2 7" id="KW-0813">Transport</keyword>